<proteinExistence type="inferred from homology"/>
<dbReference type="RefSeq" id="WP_081373009.1">
    <property type="nucleotide sequence ID" value="NZ_FRBD01000001.1"/>
</dbReference>
<protein>
    <submittedName>
        <fullName evidence="9">Fimbrillin-A associated anchor protein Mfa1 and Mfa2</fullName>
    </submittedName>
</protein>
<comment type="subcellular location">
    <subcellularLocation>
        <location evidence="1">Cell outer membrane</location>
    </subcellularLocation>
</comment>
<evidence type="ECO:0000256" key="4">
    <source>
        <dbReference type="ARBA" id="ARBA00023136"/>
    </source>
</evidence>
<evidence type="ECO:0000256" key="3">
    <source>
        <dbReference type="ARBA" id="ARBA00022729"/>
    </source>
</evidence>
<dbReference type="OrthoDB" id="1081401at2"/>
<sequence length="287" mass="31295">MKSKTLTIVALVLLMAMCSCEKPMIPDVGVEGNLEVRIATIEQVDFPAFATRATLEDVCTRLNFLVYDSLGNRVAYDNQTSDQKGFGTADFQLSPGKYQVVVVAQSSQGNPTSTKSNKIQFTKATGFSDTFYSNNYVVVSDDAVTVDAKLSRNVSLCRVQFNDTIPQNISKMRFEYSGGSGSFDAATGLGVKTTTKQEMTFAVEAGSDSAVFDLYTFLPEDAESIHLKAEAYASDNKLVCSREFDIPMKPRQITKFSGSFFSGSSGSSITIIIGINTDWDGEQEVNF</sequence>
<keyword evidence="5" id="KW-0564">Palmitate</keyword>
<feature type="chain" id="PRO_5012748419" evidence="8">
    <location>
        <begin position="22"/>
        <end position="287"/>
    </location>
</feature>
<name>A0A1M6R8F3_XYLRU</name>
<accession>A0A1M6R8F3</accession>
<dbReference type="AlphaFoldDB" id="A0A1M6R8F3"/>
<dbReference type="Proteomes" id="UP000184130">
    <property type="component" value="Unassembled WGS sequence"/>
</dbReference>
<evidence type="ECO:0000313" key="9">
    <source>
        <dbReference type="EMBL" id="SHK28733.1"/>
    </source>
</evidence>
<keyword evidence="4" id="KW-0472">Membrane</keyword>
<organism evidence="9 10">
    <name type="scientific">Xylanibacter ruminicola</name>
    <name type="common">Prevotella ruminicola</name>
    <dbReference type="NCBI Taxonomy" id="839"/>
    <lineage>
        <taxon>Bacteria</taxon>
        <taxon>Pseudomonadati</taxon>
        <taxon>Bacteroidota</taxon>
        <taxon>Bacteroidia</taxon>
        <taxon>Bacteroidales</taxon>
        <taxon>Prevotellaceae</taxon>
        <taxon>Xylanibacter</taxon>
    </lineage>
</organism>
<evidence type="ECO:0000256" key="1">
    <source>
        <dbReference type="ARBA" id="ARBA00004442"/>
    </source>
</evidence>
<gene>
    <name evidence="9" type="ORF">SAMN05216463_101137</name>
</gene>
<dbReference type="Pfam" id="PF08842">
    <property type="entry name" value="Mfa2"/>
    <property type="match status" value="1"/>
</dbReference>
<evidence type="ECO:0000256" key="5">
    <source>
        <dbReference type="ARBA" id="ARBA00023139"/>
    </source>
</evidence>
<dbReference type="GO" id="GO:0009279">
    <property type="term" value="C:cell outer membrane"/>
    <property type="evidence" value="ECO:0007669"/>
    <property type="project" value="UniProtKB-SubCell"/>
</dbReference>
<evidence type="ECO:0000256" key="8">
    <source>
        <dbReference type="SAM" id="SignalP"/>
    </source>
</evidence>
<dbReference type="EMBL" id="FRBD01000001">
    <property type="protein sequence ID" value="SHK28733.1"/>
    <property type="molecule type" value="Genomic_DNA"/>
</dbReference>
<reference evidence="9 10" key="1">
    <citation type="submission" date="2016-11" db="EMBL/GenBank/DDBJ databases">
        <authorList>
            <person name="Jaros S."/>
            <person name="Januszkiewicz K."/>
            <person name="Wedrychowicz H."/>
        </authorList>
    </citation>
    <scope>NUCLEOTIDE SEQUENCE [LARGE SCALE GENOMIC DNA]</scope>
    <source>
        <strain evidence="9 10">KHT3</strain>
    </source>
</reference>
<evidence type="ECO:0000256" key="6">
    <source>
        <dbReference type="ARBA" id="ARBA00023237"/>
    </source>
</evidence>
<comment type="similarity">
    <text evidence="2">Belongs to the bacteroidetes fimbrillin superfamily. FimB/Mfa2 family.</text>
</comment>
<keyword evidence="3 8" id="KW-0732">Signal</keyword>
<dbReference type="PROSITE" id="PS51257">
    <property type="entry name" value="PROKAR_LIPOPROTEIN"/>
    <property type="match status" value="1"/>
</dbReference>
<evidence type="ECO:0000256" key="7">
    <source>
        <dbReference type="ARBA" id="ARBA00023288"/>
    </source>
</evidence>
<evidence type="ECO:0000256" key="2">
    <source>
        <dbReference type="ARBA" id="ARBA00007248"/>
    </source>
</evidence>
<evidence type="ECO:0000313" key="10">
    <source>
        <dbReference type="Proteomes" id="UP000184130"/>
    </source>
</evidence>
<keyword evidence="6" id="KW-0998">Cell outer membrane</keyword>
<keyword evidence="7" id="KW-0449">Lipoprotein</keyword>
<dbReference type="InterPro" id="IPR014941">
    <property type="entry name" value="FimB/Mfa2/Mfa3"/>
</dbReference>
<feature type="signal peptide" evidence="8">
    <location>
        <begin position="1"/>
        <end position="21"/>
    </location>
</feature>